<dbReference type="AlphaFoldDB" id="A0A9D3Z5M7"/>
<name>A0A9D3Z5M7_DREPO</name>
<evidence type="ECO:0000313" key="2">
    <source>
        <dbReference type="Proteomes" id="UP000828390"/>
    </source>
</evidence>
<evidence type="ECO:0000313" key="1">
    <source>
        <dbReference type="EMBL" id="KAH3711055.1"/>
    </source>
</evidence>
<dbReference type="EMBL" id="JAIWYP010000014">
    <property type="protein sequence ID" value="KAH3711055.1"/>
    <property type="molecule type" value="Genomic_DNA"/>
</dbReference>
<organism evidence="1 2">
    <name type="scientific">Dreissena polymorpha</name>
    <name type="common">Zebra mussel</name>
    <name type="synonym">Mytilus polymorpha</name>
    <dbReference type="NCBI Taxonomy" id="45954"/>
    <lineage>
        <taxon>Eukaryota</taxon>
        <taxon>Metazoa</taxon>
        <taxon>Spiralia</taxon>
        <taxon>Lophotrochozoa</taxon>
        <taxon>Mollusca</taxon>
        <taxon>Bivalvia</taxon>
        <taxon>Autobranchia</taxon>
        <taxon>Heteroconchia</taxon>
        <taxon>Euheterodonta</taxon>
        <taxon>Imparidentia</taxon>
        <taxon>Neoheterodontei</taxon>
        <taxon>Myida</taxon>
        <taxon>Dreissenoidea</taxon>
        <taxon>Dreissenidae</taxon>
        <taxon>Dreissena</taxon>
    </lineage>
</organism>
<gene>
    <name evidence="1" type="ORF">DPMN_070554</name>
</gene>
<accession>A0A9D3Z5M7</accession>
<sequence length="68" mass="7355">MEHSTELYSMVTVATKPEIDDISNLSVMGENEAMPTVELSIIDSLSCDKAKESDGHCIHFCSCAGMMA</sequence>
<proteinExistence type="predicted"/>
<keyword evidence="2" id="KW-1185">Reference proteome</keyword>
<reference evidence="1" key="1">
    <citation type="journal article" date="2019" name="bioRxiv">
        <title>The Genome of the Zebra Mussel, Dreissena polymorpha: A Resource for Invasive Species Research.</title>
        <authorList>
            <person name="McCartney M.A."/>
            <person name="Auch B."/>
            <person name="Kono T."/>
            <person name="Mallez S."/>
            <person name="Zhang Y."/>
            <person name="Obille A."/>
            <person name="Becker A."/>
            <person name="Abrahante J.E."/>
            <person name="Garbe J."/>
            <person name="Badalamenti J.P."/>
            <person name="Herman A."/>
            <person name="Mangelson H."/>
            <person name="Liachko I."/>
            <person name="Sullivan S."/>
            <person name="Sone E.D."/>
            <person name="Koren S."/>
            <person name="Silverstein K.A.T."/>
            <person name="Beckman K.B."/>
            <person name="Gohl D.M."/>
        </authorList>
    </citation>
    <scope>NUCLEOTIDE SEQUENCE</scope>
    <source>
        <strain evidence="1">Duluth1</strain>
        <tissue evidence="1">Whole animal</tissue>
    </source>
</reference>
<comment type="caution">
    <text evidence="1">The sequence shown here is derived from an EMBL/GenBank/DDBJ whole genome shotgun (WGS) entry which is preliminary data.</text>
</comment>
<dbReference type="Proteomes" id="UP000828390">
    <property type="component" value="Unassembled WGS sequence"/>
</dbReference>
<reference evidence="1" key="2">
    <citation type="submission" date="2020-11" db="EMBL/GenBank/DDBJ databases">
        <authorList>
            <person name="McCartney M.A."/>
            <person name="Auch B."/>
            <person name="Kono T."/>
            <person name="Mallez S."/>
            <person name="Becker A."/>
            <person name="Gohl D.M."/>
            <person name="Silverstein K.A.T."/>
            <person name="Koren S."/>
            <person name="Bechman K.B."/>
            <person name="Herman A."/>
            <person name="Abrahante J.E."/>
            <person name="Garbe J."/>
        </authorList>
    </citation>
    <scope>NUCLEOTIDE SEQUENCE</scope>
    <source>
        <strain evidence="1">Duluth1</strain>
        <tissue evidence="1">Whole animal</tissue>
    </source>
</reference>
<protein>
    <submittedName>
        <fullName evidence="1">Uncharacterized protein</fullName>
    </submittedName>
</protein>